<dbReference type="Proteomes" id="UP000198508">
    <property type="component" value="Unassembled WGS sequence"/>
</dbReference>
<keyword evidence="4" id="KW-1185">Reference proteome</keyword>
<evidence type="ECO:0000256" key="1">
    <source>
        <dbReference type="SAM" id="Phobius"/>
    </source>
</evidence>
<protein>
    <submittedName>
        <fullName evidence="3">Uncharacterized protein</fullName>
    </submittedName>
</protein>
<evidence type="ECO:0000313" key="4">
    <source>
        <dbReference type="Proteomes" id="UP000198508"/>
    </source>
</evidence>
<feature type="chain" id="PRO_5011446460" evidence="2">
    <location>
        <begin position="23"/>
        <end position="407"/>
    </location>
</feature>
<keyword evidence="2" id="KW-0732">Signal</keyword>
<evidence type="ECO:0000313" key="3">
    <source>
        <dbReference type="EMBL" id="SEU17033.1"/>
    </source>
</evidence>
<proteinExistence type="predicted"/>
<dbReference type="RefSeq" id="WP_092370662.1">
    <property type="nucleotide sequence ID" value="NZ_FOIM01000041.1"/>
</dbReference>
<reference evidence="4" key="1">
    <citation type="submission" date="2016-10" db="EMBL/GenBank/DDBJ databases">
        <authorList>
            <person name="Varghese N."/>
            <person name="Submissions S."/>
        </authorList>
    </citation>
    <scope>NUCLEOTIDE SEQUENCE [LARGE SCALE GENOMIC DNA]</scope>
    <source>
        <strain evidence="4">NLAE-zl-G277</strain>
    </source>
</reference>
<gene>
    <name evidence="3" type="ORF">SAMN05216313_14121</name>
</gene>
<dbReference type="EMBL" id="FOIM01000041">
    <property type="protein sequence ID" value="SEU17033.1"/>
    <property type="molecule type" value="Genomic_DNA"/>
</dbReference>
<name>A0A1I0K0M5_9FIRM</name>
<feature type="transmembrane region" description="Helical" evidence="1">
    <location>
        <begin position="382"/>
        <end position="400"/>
    </location>
</feature>
<keyword evidence="1" id="KW-0812">Transmembrane</keyword>
<dbReference type="AlphaFoldDB" id="A0A1I0K0M5"/>
<organism evidence="3 4">
    <name type="scientific">Enterocloster lavalensis</name>
    <dbReference type="NCBI Taxonomy" id="460384"/>
    <lineage>
        <taxon>Bacteria</taxon>
        <taxon>Bacillati</taxon>
        <taxon>Bacillota</taxon>
        <taxon>Clostridia</taxon>
        <taxon>Lachnospirales</taxon>
        <taxon>Lachnospiraceae</taxon>
        <taxon>Enterocloster</taxon>
    </lineage>
</organism>
<accession>A0A1I0K0M5</accession>
<keyword evidence="1" id="KW-0472">Membrane</keyword>
<keyword evidence="1" id="KW-1133">Transmembrane helix</keyword>
<feature type="signal peptide" evidence="2">
    <location>
        <begin position="1"/>
        <end position="22"/>
    </location>
</feature>
<dbReference type="STRING" id="460384.SAMN05216313_14121"/>
<sequence>MRWKLIAVTALFLWISAAASFAADMEVMLIPAGTEEEMNRYELPDHKGFLTNLKSGDTEAVVAAFSFDDGLSYELYRDGEQVSYVNEMLIQASGSYEMRVFSSYGEDRAWASFPFTITEFDAAYLEEFQFGKVIEQPEMEMKFHRAEGEFEFFFPNGQSFRATVPDGGVTRGEVSLTVPDHLTAVVKYEDSIVTGDSHTFWKPGNYMVMLSSMPDLQGRSADYNTYVKYFYFRIIPERVNDMEIMNAPAGFYIRSVTRNGAGIKPGSREYYRMERDGRYRFVLGSEKAGVEYTLELEKDTVAPVIHFKRSYGRFGDLKSVSYSIGNQDAVVKVKLNGDYYMAPSGELTDGGVYILSVEDRAGNVREYRVTIPYEREFSTKNTIIVTFMILLAISGFMIYARRNMRVI</sequence>
<evidence type="ECO:0000256" key="2">
    <source>
        <dbReference type="SAM" id="SignalP"/>
    </source>
</evidence>